<feature type="transmembrane region" description="Helical" evidence="2">
    <location>
        <begin position="204"/>
        <end position="227"/>
    </location>
</feature>
<dbReference type="EMBL" id="WIGN01000038">
    <property type="protein sequence ID" value="KAF6815083.1"/>
    <property type="molecule type" value="Genomic_DNA"/>
</dbReference>
<evidence type="ECO:0000256" key="1">
    <source>
        <dbReference type="SAM" id="MobiDB-lite"/>
    </source>
</evidence>
<feature type="compositionally biased region" description="Basic residues" evidence="1">
    <location>
        <begin position="85"/>
        <end position="95"/>
    </location>
</feature>
<dbReference type="Proteomes" id="UP000652219">
    <property type="component" value="Unassembled WGS sequence"/>
</dbReference>
<reference evidence="3 4" key="1">
    <citation type="journal article" date="2020" name="Phytopathology">
        <title>Genome Sequence Resources of Colletotrichum truncatum, C. plurivorum, C. musicola, and C. sojae: Four Species Pathogenic to Soybean (Glycine max).</title>
        <authorList>
            <person name="Rogerio F."/>
            <person name="Boufleur T.R."/>
            <person name="Ciampi-Guillardi M."/>
            <person name="Sukno S.A."/>
            <person name="Thon M.R."/>
            <person name="Massola Junior N.S."/>
            <person name="Baroncelli R."/>
        </authorList>
    </citation>
    <scope>NUCLEOTIDE SEQUENCE [LARGE SCALE GENOMIC DNA]</scope>
    <source>
        <strain evidence="3 4">LFN0009</strain>
    </source>
</reference>
<proteinExistence type="predicted"/>
<dbReference type="AlphaFoldDB" id="A0A8H6JLL2"/>
<keyword evidence="2" id="KW-0812">Transmembrane</keyword>
<accession>A0A8H6JLL2</accession>
<feature type="region of interest" description="Disordered" evidence="1">
    <location>
        <begin position="1"/>
        <end position="33"/>
    </location>
</feature>
<evidence type="ECO:0000256" key="2">
    <source>
        <dbReference type="SAM" id="Phobius"/>
    </source>
</evidence>
<organism evidence="3 4">
    <name type="scientific">Colletotrichum sojae</name>
    <dbReference type="NCBI Taxonomy" id="2175907"/>
    <lineage>
        <taxon>Eukaryota</taxon>
        <taxon>Fungi</taxon>
        <taxon>Dikarya</taxon>
        <taxon>Ascomycota</taxon>
        <taxon>Pezizomycotina</taxon>
        <taxon>Sordariomycetes</taxon>
        <taxon>Hypocreomycetidae</taxon>
        <taxon>Glomerellales</taxon>
        <taxon>Glomerellaceae</taxon>
        <taxon>Colletotrichum</taxon>
        <taxon>Colletotrichum orchidearum species complex</taxon>
    </lineage>
</organism>
<feature type="region of interest" description="Disordered" evidence="1">
    <location>
        <begin position="69"/>
        <end position="118"/>
    </location>
</feature>
<feature type="compositionally biased region" description="Low complexity" evidence="1">
    <location>
        <begin position="96"/>
        <end position="109"/>
    </location>
</feature>
<sequence>MIPYYMPSRYRKATSEDEDEKMAPPPRDAKAAQKVTYNIAATKTSLAGHTEDELLAELAKRKIVLDDSASGVGGASSASSEGSTRRRRRRNRNKQVQKTTAPVTTATAPRGTLPPPKVIRRLADSKPARLQIGLNLDAELELKARLQGDICLTLLVQRKHRPRESTELKPNWRGVVDVEEMFHMHVGTLDFRKRWLDHDVSPSLTAAVMFSIAMGGFVAGFAASRWLDTWVLGMAPLF</sequence>
<evidence type="ECO:0000313" key="4">
    <source>
        <dbReference type="Proteomes" id="UP000652219"/>
    </source>
</evidence>
<evidence type="ECO:0000313" key="3">
    <source>
        <dbReference type="EMBL" id="KAF6815083.1"/>
    </source>
</evidence>
<comment type="caution">
    <text evidence="3">The sequence shown here is derived from an EMBL/GenBank/DDBJ whole genome shotgun (WGS) entry which is preliminary data.</text>
</comment>
<keyword evidence="2" id="KW-1133">Transmembrane helix</keyword>
<keyword evidence="2" id="KW-0472">Membrane</keyword>
<protein>
    <submittedName>
        <fullName evidence="3">Uncharacterized protein</fullName>
    </submittedName>
</protein>
<keyword evidence="4" id="KW-1185">Reference proteome</keyword>
<gene>
    <name evidence="3" type="ORF">CSOJ01_03720</name>
</gene>
<name>A0A8H6JLL2_9PEZI</name>